<comment type="caution">
    <text evidence="2">The sequence shown here is derived from an EMBL/GenBank/DDBJ whole genome shotgun (WGS) entry which is preliminary data.</text>
</comment>
<evidence type="ECO:0008006" key="4">
    <source>
        <dbReference type="Google" id="ProtNLM"/>
    </source>
</evidence>
<dbReference type="OrthoDB" id="8060832at2759"/>
<protein>
    <recommendedName>
        <fullName evidence="4">MD-2-related lipid-recognition domain-containing protein</fullName>
    </recommendedName>
</protein>
<keyword evidence="3" id="KW-1185">Reference proteome</keyword>
<feature type="signal peptide" evidence="1">
    <location>
        <begin position="1"/>
        <end position="23"/>
    </location>
</feature>
<dbReference type="Pfam" id="PF06477">
    <property type="entry name" value="DUF1091"/>
    <property type="match status" value="1"/>
</dbReference>
<reference evidence="2 3" key="1">
    <citation type="journal article" date="2019" name="J. Hered.">
        <title>An Improved Genome Assembly for Drosophila navojoa, the Basal Species in the mojavensis Cluster.</title>
        <authorList>
            <person name="Vanderlinde T."/>
            <person name="Dupim E.G."/>
            <person name="Nazario-Yepiz N.O."/>
            <person name="Carvalho A.B."/>
        </authorList>
    </citation>
    <scope>NUCLEOTIDE SEQUENCE [LARGE SCALE GENOMIC DNA]</scope>
    <source>
        <strain evidence="2">Navoj_Jal97</strain>
        <tissue evidence="2">Whole organism</tissue>
    </source>
</reference>
<dbReference type="AlphaFoldDB" id="A0A484ASL9"/>
<dbReference type="PANTHER" id="PTHR20898:SF0">
    <property type="entry name" value="DAEDALUS ON 3-RELATED"/>
    <property type="match status" value="1"/>
</dbReference>
<evidence type="ECO:0000313" key="2">
    <source>
        <dbReference type="EMBL" id="TDG39404.1"/>
    </source>
</evidence>
<evidence type="ECO:0000256" key="1">
    <source>
        <dbReference type="SAM" id="SignalP"/>
    </source>
</evidence>
<proteinExistence type="predicted"/>
<sequence>MLNECWPWLLAMVALLAASPAKNRPLTIKIKNFTCVSMQPSLMPEFNCSNSKVRGQASMYVSLLVTQPVEELSLLIDFDIVKKDNSRISLMHAKLDGCQQLTSASKNKLLGEVFERIFENSNFPKSCPFLANKVYTIRNYTITLDRIPMALPTLTYNFKLKLYRAKQLFGDVFLEASAKY</sequence>
<dbReference type="Proteomes" id="UP000295192">
    <property type="component" value="Unassembled WGS sequence"/>
</dbReference>
<organism evidence="2 3">
    <name type="scientific">Drosophila navojoa</name>
    <name type="common">Fruit fly</name>
    <dbReference type="NCBI Taxonomy" id="7232"/>
    <lineage>
        <taxon>Eukaryota</taxon>
        <taxon>Metazoa</taxon>
        <taxon>Ecdysozoa</taxon>
        <taxon>Arthropoda</taxon>
        <taxon>Hexapoda</taxon>
        <taxon>Insecta</taxon>
        <taxon>Pterygota</taxon>
        <taxon>Neoptera</taxon>
        <taxon>Endopterygota</taxon>
        <taxon>Diptera</taxon>
        <taxon>Brachycera</taxon>
        <taxon>Muscomorpha</taxon>
        <taxon>Ephydroidea</taxon>
        <taxon>Drosophilidae</taxon>
        <taxon>Drosophila</taxon>
    </lineage>
</organism>
<gene>
    <name evidence="2" type="ORF">AWZ03_014175</name>
</gene>
<name>A0A484ASL9_DRONA</name>
<evidence type="ECO:0000313" key="3">
    <source>
        <dbReference type="Proteomes" id="UP000295192"/>
    </source>
</evidence>
<dbReference type="OMA" id="QSGNYPK"/>
<dbReference type="PANTHER" id="PTHR20898">
    <property type="entry name" value="DAEDALUS ON 3-RELATED-RELATED"/>
    <property type="match status" value="1"/>
</dbReference>
<feature type="chain" id="PRO_5019731979" description="MD-2-related lipid-recognition domain-containing protein" evidence="1">
    <location>
        <begin position="24"/>
        <end position="180"/>
    </location>
</feature>
<dbReference type="InterPro" id="IPR010512">
    <property type="entry name" value="DUF1091"/>
</dbReference>
<dbReference type="EMBL" id="LSRL02001074">
    <property type="protein sequence ID" value="TDG39404.1"/>
    <property type="molecule type" value="Genomic_DNA"/>
</dbReference>
<keyword evidence="1" id="KW-0732">Signal</keyword>
<dbReference type="SMART" id="SM00697">
    <property type="entry name" value="DM8"/>
    <property type="match status" value="1"/>
</dbReference>
<accession>A0A484ASL9</accession>